<evidence type="ECO:0000313" key="2">
    <source>
        <dbReference type="Proteomes" id="UP001732700"/>
    </source>
</evidence>
<protein>
    <submittedName>
        <fullName evidence="1">Uncharacterized protein</fullName>
    </submittedName>
</protein>
<keyword evidence="2" id="KW-1185">Reference proteome</keyword>
<dbReference type="EnsemblPlants" id="AVESA.00010b.r2.7AG1204930.1">
    <property type="protein sequence ID" value="AVESA.00010b.r2.7AG1204930.1.CDS"/>
    <property type="gene ID" value="AVESA.00010b.r2.7AG1204930"/>
</dbReference>
<reference evidence="1" key="2">
    <citation type="submission" date="2025-09" db="UniProtKB">
        <authorList>
            <consortium name="EnsemblPlants"/>
        </authorList>
    </citation>
    <scope>IDENTIFICATION</scope>
</reference>
<dbReference type="Proteomes" id="UP001732700">
    <property type="component" value="Chromosome 7A"/>
</dbReference>
<reference evidence="1" key="1">
    <citation type="submission" date="2021-05" db="EMBL/GenBank/DDBJ databases">
        <authorList>
            <person name="Scholz U."/>
            <person name="Mascher M."/>
            <person name="Fiebig A."/>
        </authorList>
    </citation>
    <scope>NUCLEOTIDE SEQUENCE [LARGE SCALE GENOMIC DNA]</scope>
</reference>
<sequence length="693" mass="79390">MRVLRDRQQCVCVQRTSPCTAQHSSVTIAHVQQLWNEWEIQFLVLLSLSLQVFLFFSAGLRKRYRFRAVSMLLWLSYLSADSVAVFVLGRLTLLSGDPHHQLALFWAPFLLLHLGGQETITAFSMEDCALWKRHLWNLTTQLALSIYVVCKQRRWDKQLMAPMVLMFISGTIKYAERTLALWRAGSWTPGASMTMGTGGTGYSRDYHIQLFSSEENKDKKIQHLLEAADEALQDVTEFLMDMKIISLSSNNRQVMNTTRIYGAKLPYQLAHIHLSLIYDYLYTKFGSLNGMLYRLTTLVLISTALTLFSIARPRVELGGYRYNGVDVAISYILLVGAVTLEISSIFMWLMSSYWPYITAVSCMRAGRSIASQCAGRLLFSIVMHLRSPDRELELEWSGGKLLQHNMFDECIQMEQPVGRLEQMMQRVGIKQAYTIEHVLVSPEIKDVLLEKLYGEIANGNYRVISRFTGKWAASWAARQKASSSHDVESASQRSVGKRDRVQRRFVKKSVAQRALEYSCIRDKDFVTSVLLWHLVTDICLVADETPTKFRRCSQHLSNYIIYLLAKCKLMLDSTGYAMLQDARVMLERAHRESGNDRRKLVEITSSYSVLEAPDGLAYHRFDLPYRVEDVSSELLKSEAADYRWELIMMVWAEMLFYVACNCGAGFHAKQLSAGGEFLTHIKLIFFLVLDFTE</sequence>
<accession>A0ACD5ZPH7</accession>
<organism evidence="1 2">
    <name type="scientific">Avena sativa</name>
    <name type="common">Oat</name>
    <dbReference type="NCBI Taxonomy" id="4498"/>
    <lineage>
        <taxon>Eukaryota</taxon>
        <taxon>Viridiplantae</taxon>
        <taxon>Streptophyta</taxon>
        <taxon>Embryophyta</taxon>
        <taxon>Tracheophyta</taxon>
        <taxon>Spermatophyta</taxon>
        <taxon>Magnoliopsida</taxon>
        <taxon>Liliopsida</taxon>
        <taxon>Poales</taxon>
        <taxon>Poaceae</taxon>
        <taxon>BOP clade</taxon>
        <taxon>Pooideae</taxon>
        <taxon>Poodae</taxon>
        <taxon>Poeae</taxon>
        <taxon>Poeae Chloroplast Group 1 (Aveneae type)</taxon>
        <taxon>Aveninae</taxon>
        <taxon>Avena</taxon>
    </lineage>
</organism>
<name>A0ACD5ZPH7_AVESA</name>
<proteinExistence type="predicted"/>
<evidence type="ECO:0000313" key="1">
    <source>
        <dbReference type="EnsemblPlants" id="AVESA.00010b.r2.7AG1204930.1.CDS"/>
    </source>
</evidence>